<dbReference type="STRING" id="3880.G7KSE1"/>
<dbReference type="KEGG" id="mtr:11435545"/>
<dbReference type="eggNOG" id="ENOG502QSTN">
    <property type="taxonomic scope" value="Eukaryota"/>
</dbReference>
<feature type="domain" description="AP2/ERF" evidence="8">
    <location>
        <begin position="262"/>
        <end position="328"/>
    </location>
</feature>
<keyword evidence="12" id="KW-1185">Reference proteome</keyword>
<dbReference type="GO" id="GO:0003700">
    <property type="term" value="F:DNA-binding transcription factor activity"/>
    <property type="evidence" value="ECO:0007669"/>
    <property type="project" value="InterPro"/>
</dbReference>
<evidence type="ECO:0000256" key="5">
    <source>
        <dbReference type="ARBA" id="ARBA00023163"/>
    </source>
</evidence>
<evidence type="ECO:0000256" key="3">
    <source>
        <dbReference type="ARBA" id="ARBA00023015"/>
    </source>
</evidence>
<dbReference type="AlphaFoldDB" id="G7KSE1"/>
<keyword evidence="3" id="KW-0805">Transcription regulation</keyword>
<keyword evidence="5" id="KW-0804">Transcription</keyword>
<reference evidence="11" key="3">
    <citation type="submission" date="2015-04" db="UniProtKB">
        <authorList>
            <consortium name="EnsemblPlants"/>
        </authorList>
    </citation>
    <scope>IDENTIFICATION</scope>
    <source>
        <strain evidence="11">cv. Jemalong A17</strain>
    </source>
</reference>
<feature type="domain" description="AP2/ERF" evidence="8">
    <location>
        <begin position="364"/>
        <end position="422"/>
    </location>
</feature>
<dbReference type="EnsemblPlants" id="AES80430">
    <property type="protein sequence ID" value="AES80430"/>
    <property type="gene ID" value="MTR_7g080460"/>
</dbReference>
<name>G7KSE1_MEDTR</name>
<dbReference type="FunFam" id="3.30.730.10:FF:000003">
    <property type="entry name" value="AP2-like ethylene-responsive transcription factor ANT"/>
    <property type="match status" value="1"/>
</dbReference>
<dbReference type="SUPFAM" id="SSF54171">
    <property type="entry name" value="DNA-binding domain"/>
    <property type="match status" value="2"/>
</dbReference>
<evidence type="ECO:0000256" key="1">
    <source>
        <dbReference type="ARBA" id="ARBA00004123"/>
    </source>
</evidence>
<accession>G7KSE1</accession>
<dbReference type="InterPro" id="IPR016177">
    <property type="entry name" value="DNA-bd_dom_sf"/>
</dbReference>
<evidence type="ECO:0000313" key="11">
    <source>
        <dbReference type="EnsemblPlants" id="AES80430"/>
    </source>
</evidence>
<feature type="region of interest" description="Disordered" evidence="7">
    <location>
        <begin position="128"/>
        <end position="162"/>
    </location>
</feature>
<sequence length="689" mass="76555">MASMNLLGFSLSPQEQHPSTQDQTVASRFGFNPNEISGSDVQGDHCYDLSSHTTPHHSLNLSHPFSIYEAFHTNNNIHTTQDWKENYNNQNLLLGTSCMNQNVNNNNQQAQPKLENFLGGHSFTDHQEYGGSNSYSSLHLPPHQPEASCGGGDGSTSNNNSIGLSMIKTWLRNQPPPPENNNNNNNESGARVQTLSLSMSTGSQSSSSVPLLNANVMSGEISSSENKQPPTTAVVLDSNQTSVVESAVPRKSVDTFGQRTSIYRGVTRHRWTGRYEAHLWDNSCRREGQTRKGRQVYLGGYDKEEKAARAYDLAALKYWGTTTTTNFPISHYEKEVEEMKHMTRQEYVASLRRKSSGFSRGASIYRGVTRHHQHGRWQARIGRVAGNKDLYLGTFSTQEEAAEAYDVAAIKFRGLSAVTNFDMSRYDVKTILESSTLPIGGAAKRLKDMEQVELNHVNVDISHRTEQDHSIINNTSHLTEQAIYAATNASNWHALSFQHQQPHHHYNANNMQLQNYPYGTQTQKLWCKQEQDSDDHSTYTTATDIHQLQLGNNNNNTHNFFGLQNIMSMDSASMDNSSGSNSVVYGGGDHGGYGGNGGYMIPMAIANDGNQNPRSNNNFGESEIKGFGYENVFGTTTDPYHAQAARNLYYQPQQLSVDQGSNWVPTAIPTLAPRTTNVSLCPPFTLLHE</sequence>
<reference evidence="13" key="4">
    <citation type="journal article" date="2018" name="Nat. Plants">
        <title>Whole-genome landscape of Medicago truncatula symbiotic genes.</title>
        <authorList>
            <person name="Pecrix Y."/>
            <person name="Staton S.E."/>
            <person name="Sallet E."/>
            <person name="Lelandais-Briere C."/>
            <person name="Moreau S."/>
            <person name="Carrere S."/>
            <person name="Blein T."/>
            <person name="Jardinaud M.F."/>
            <person name="Latrasse D."/>
            <person name="Zouine M."/>
            <person name="Zahm M."/>
            <person name="Kreplak J."/>
            <person name="Mayjonade B."/>
            <person name="Satge C."/>
            <person name="Perez M."/>
            <person name="Cauet S."/>
            <person name="Marande W."/>
            <person name="Chantry-Darmon C."/>
            <person name="Lopez-Roques C."/>
            <person name="Bouchez O."/>
            <person name="Berard A."/>
            <person name="Debelle F."/>
            <person name="Munos S."/>
            <person name="Bendahmane A."/>
            <person name="Berges H."/>
            <person name="Niebel A."/>
            <person name="Buitink J."/>
            <person name="Frugier F."/>
            <person name="Benhamed M."/>
            <person name="Crespi M."/>
            <person name="Gouzy J."/>
            <person name="Gamas P."/>
        </authorList>
    </citation>
    <scope>NUCLEOTIDE SEQUENCE [LARGE SCALE GENOMIC DNA]</scope>
    <source>
        <strain evidence="13">cv. Jemalong A17</strain>
    </source>
</reference>
<dbReference type="FunFam" id="3.30.730.10:FF:000002">
    <property type="entry name" value="AP2-like ethylene-responsive transcription factor"/>
    <property type="match status" value="1"/>
</dbReference>
<evidence type="ECO:0000259" key="8">
    <source>
        <dbReference type="PROSITE" id="PS51032"/>
    </source>
</evidence>
<reference evidence="10" key="5">
    <citation type="journal article" date="2018" name="Nat. Plants">
        <title>Whole-genome landscape of Medicago truncatula symbiotic genes.</title>
        <authorList>
            <person name="Pecrix Y."/>
            <person name="Gamas P."/>
            <person name="Carrere S."/>
        </authorList>
    </citation>
    <scope>NUCLEOTIDE SEQUENCE</scope>
    <source>
        <tissue evidence="10">Leaves</tissue>
    </source>
</reference>
<comment type="subcellular location">
    <subcellularLocation>
        <location evidence="1">Nucleus</location>
    </subcellularLocation>
</comment>
<keyword evidence="2" id="KW-0677">Repeat</keyword>
<dbReference type="InterPro" id="IPR036955">
    <property type="entry name" value="AP2/ERF_dom_sf"/>
</dbReference>
<dbReference type="OMA" id="RMPSWAM"/>
<keyword evidence="6" id="KW-0539">Nucleus</keyword>
<evidence type="ECO:0000313" key="10">
    <source>
        <dbReference type="EMBL" id="RHN47133.1"/>
    </source>
</evidence>
<feature type="region of interest" description="Disordered" evidence="7">
    <location>
        <begin position="170"/>
        <end position="189"/>
    </location>
</feature>
<reference evidence="9 12" key="1">
    <citation type="journal article" date="2011" name="Nature">
        <title>The Medicago genome provides insight into the evolution of rhizobial symbioses.</title>
        <authorList>
            <person name="Young N.D."/>
            <person name="Debelle F."/>
            <person name="Oldroyd G.E."/>
            <person name="Geurts R."/>
            <person name="Cannon S.B."/>
            <person name="Udvardi M.K."/>
            <person name="Benedito V.A."/>
            <person name="Mayer K.F."/>
            <person name="Gouzy J."/>
            <person name="Schoof H."/>
            <person name="Van de Peer Y."/>
            <person name="Proost S."/>
            <person name="Cook D.R."/>
            <person name="Meyers B.C."/>
            <person name="Spannagl M."/>
            <person name="Cheung F."/>
            <person name="De Mita S."/>
            <person name="Krishnakumar V."/>
            <person name="Gundlach H."/>
            <person name="Zhou S."/>
            <person name="Mudge J."/>
            <person name="Bharti A.K."/>
            <person name="Murray J.D."/>
            <person name="Naoumkina M.A."/>
            <person name="Rosen B."/>
            <person name="Silverstein K.A."/>
            <person name="Tang H."/>
            <person name="Rombauts S."/>
            <person name="Zhao P.X."/>
            <person name="Zhou P."/>
            <person name="Barbe V."/>
            <person name="Bardou P."/>
            <person name="Bechner M."/>
            <person name="Bellec A."/>
            <person name="Berger A."/>
            <person name="Berges H."/>
            <person name="Bidwell S."/>
            <person name="Bisseling T."/>
            <person name="Choisne N."/>
            <person name="Couloux A."/>
            <person name="Denny R."/>
            <person name="Deshpande S."/>
            <person name="Dai X."/>
            <person name="Doyle J.J."/>
            <person name="Dudez A.M."/>
            <person name="Farmer A.D."/>
            <person name="Fouteau S."/>
            <person name="Franken C."/>
            <person name="Gibelin C."/>
            <person name="Gish J."/>
            <person name="Goldstein S."/>
            <person name="Gonzalez A.J."/>
            <person name="Green P.J."/>
            <person name="Hallab A."/>
            <person name="Hartog M."/>
            <person name="Hua A."/>
            <person name="Humphray S.J."/>
            <person name="Jeong D.H."/>
            <person name="Jing Y."/>
            <person name="Jocker A."/>
            <person name="Kenton S.M."/>
            <person name="Kim D.J."/>
            <person name="Klee K."/>
            <person name="Lai H."/>
            <person name="Lang C."/>
            <person name="Lin S."/>
            <person name="Macmil S.L."/>
            <person name="Magdelenat G."/>
            <person name="Matthews L."/>
            <person name="McCorrison J."/>
            <person name="Monaghan E.L."/>
            <person name="Mun J.H."/>
            <person name="Najar F.Z."/>
            <person name="Nicholson C."/>
            <person name="Noirot C."/>
            <person name="O'Bleness M."/>
            <person name="Paule C.R."/>
            <person name="Poulain J."/>
            <person name="Prion F."/>
            <person name="Qin B."/>
            <person name="Qu C."/>
            <person name="Retzel E.F."/>
            <person name="Riddle C."/>
            <person name="Sallet E."/>
            <person name="Samain S."/>
            <person name="Samson N."/>
            <person name="Sanders I."/>
            <person name="Saurat O."/>
            <person name="Scarpelli C."/>
            <person name="Schiex T."/>
            <person name="Segurens B."/>
            <person name="Severin A.J."/>
            <person name="Sherrier D.J."/>
            <person name="Shi R."/>
            <person name="Sims S."/>
            <person name="Singer S.R."/>
            <person name="Sinharoy S."/>
            <person name="Sterck L."/>
            <person name="Viollet A."/>
            <person name="Wang B.B."/>
            <person name="Wang K."/>
            <person name="Wang M."/>
            <person name="Wang X."/>
            <person name="Warfsmann J."/>
            <person name="Weissenbach J."/>
            <person name="White D.D."/>
            <person name="White J.D."/>
            <person name="Wiley G.B."/>
            <person name="Wincker P."/>
            <person name="Xing Y."/>
            <person name="Yang L."/>
            <person name="Yao Z."/>
            <person name="Ying F."/>
            <person name="Zhai J."/>
            <person name="Zhou L."/>
            <person name="Zuber A."/>
            <person name="Denarie J."/>
            <person name="Dixon R.A."/>
            <person name="May G.D."/>
            <person name="Schwartz D.C."/>
            <person name="Rogers J."/>
            <person name="Quetier F."/>
            <person name="Town C.D."/>
            <person name="Roe B.A."/>
        </authorList>
    </citation>
    <scope>NUCLEOTIDE SEQUENCE [LARGE SCALE GENOMIC DNA]</scope>
    <source>
        <strain evidence="9">A17</strain>
        <strain evidence="11 12">cv. Jemalong A17</strain>
    </source>
</reference>
<dbReference type="EMBL" id="CM001223">
    <property type="protein sequence ID" value="AES80430.1"/>
    <property type="molecule type" value="Genomic_DNA"/>
</dbReference>
<dbReference type="PaxDb" id="3880-AES80430"/>
<dbReference type="PRINTS" id="PR00367">
    <property type="entry name" value="ETHRSPELEMNT"/>
</dbReference>
<dbReference type="ExpressionAtlas" id="G7KSE1">
    <property type="expression patterns" value="differential"/>
</dbReference>
<dbReference type="Proteomes" id="UP000265566">
    <property type="component" value="Chromosome 7"/>
</dbReference>
<evidence type="ECO:0000313" key="13">
    <source>
        <dbReference type="Proteomes" id="UP000265566"/>
    </source>
</evidence>
<dbReference type="EMBL" id="PSQE01000007">
    <property type="protein sequence ID" value="RHN47133.1"/>
    <property type="molecule type" value="Genomic_DNA"/>
</dbReference>
<dbReference type="Gramene" id="rna41692">
    <property type="protein sequence ID" value="RHN47133.1"/>
    <property type="gene ID" value="gene41692"/>
</dbReference>
<dbReference type="PROSITE" id="PS51032">
    <property type="entry name" value="AP2_ERF"/>
    <property type="match status" value="2"/>
</dbReference>
<evidence type="ECO:0000313" key="9">
    <source>
        <dbReference type="EMBL" id="AES80430.1"/>
    </source>
</evidence>
<keyword evidence="4" id="KW-0238">DNA-binding</keyword>
<proteinExistence type="predicted"/>
<dbReference type="SMART" id="SM00380">
    <property type="entry name" value="AP2"/>
    <property type="match status" value="2"/>
</dbReference>
<evidence type="ECO:0000256" key="6">
    <source>
        <dbReference type="ARBA" id="ARBA00023242"/>
    </source>
</evidence>
<evidence type="ECO:0000313" key="12">
    <source>
        <dbReference type="Proteomes" id="UP000002051"/>
    </source>
</evidence>
<protein>
    <submittedName>
        <fullName evidence="9">AP2-like ethylene-responsive transcription factor</fullName>
    </submittedName>
    <submittedName>
        <fullName evidence="10">Putative transcription factor AP2-EREBP family</fullName>
    </submittedName>
</protein>
<dbReference type="CDD" id="cd00018">
    <property type="entry name" value="AP2"/>
    <property type="match status" value="2"/>
</dbReference>
<dbReference type="PANTHER" id="PTHR32467">
    <property type="entry name" value="AP2-LIKE ETHYLENE-RESPONSIVE TRANSCRIPTION FACTOR"/>
    <property type="match status" value="1"/>
</dbReference>
<dbReference type="GO" id="GO:0003677">
    <property type="term" value="F:DNA binding"/>
    <property type="evidence" value="ECO:0007669"/>
    <property type="project" value="UniProtKB-KW"/>
</dbReference>
<organism evidence="9 12">
    <name type="scientific">Medicago truncatula</name>
    <name type="common">Barrel medic</name>
    <name type="synonym">Medicago tribuloides</name>
    <dbReference type="NCBI Taxonomy" id="3880"/>
    <lineage>
        <taxon>Eukaryota</taxon>
        <taxon>Viridiplantae</taxon>
        <taxon>Streptophyta</taxon>
        <taxon>Embryophyta</taxon>
        <taxon>Tracheophyta</taxon>
        <taxon>Spermatophyta</taxon>
        <taxon>Magnoliopsida</taxon>
        <taxon>eudicotyledons</taxon>
        <taxon>Gunneridae</taxon>
        <taxon>Pentapetalae</taxon>
        <taxon>rosids</taxon>
        <taxon>fabids</taxon>
        <taxon>Fabales</taxon>
        <taxon>Fabaceae</taxon>
        <taxon>Papilionoideae</taxon>
        <taxon>50 kb inversion clade</taxon>
        <taxon>NPAAA clade</taxon>
        <taxon>Hologalegina</taxon>
        <taxon>IRL clade</taxon>
        <taxon>Trifolieae</taxon>
        <taxon>Medicago</taxon>
    </lineage>
</organism>
<evidence type="ECO:0000256" key="7">
    <source>
        <dbReference type="SAM" id="MobiDB-lite"/>
    </source>
</evidence>
<dbReference type="Pfam" id="PF00847">
    <property type="entry name" value="AP2"/>
    <property type="match status" value="2"/>
</dbReference>
<dbReference type="GO" id="GO:0005634">
    <property type="term" value="C:nucleus"/>
    <property type="evidence" value="ECO:0007669"/>
    <property type="project" value="UniProtKB-SubCell"/>
</dbReference>
<dbReference type="Gene3D" id="3.30.730.10">
    <property type="entry name" value="AP2/ERF domain"/>
    <property type="match status" value="2"/>
</dbReference>
<gene>
    <name evidence="11" type="primary">11435545</name>
    <name evidence="9" type="ordered locus">MTR_7g080460</name>
    <name evidence="10" type="ORF">MtrunA17_Chr7g0249621</name>
</gene>
<dbReference type="HOGENOM" id="CLU_013549_3_0_1"/>
<dbReference type="InterPro" id="IPR001471">
    <property type="entry name" value="AP2/ERF_dom"/>
</dbReference>
<dbReference type="OrthoDB" id="207175at2759"/>
<dbReference type="PANTHER" id="PTHR32467:SF72">
    <property type="entry name" value="AP2-LIKE ETHYLENE-RESPONSIVE TRANSCRIPTION FACTOR BBM"/>
    <property type="match status" value="1"/>
</dbReference>
<feature type="region of interest" description="Disordered" evidence="7">
    <location>
        <begin position="1"/>
        <end position="23"/>
    </location>
</feature>
<evidence type="ECO:0000256" key="4">
    <source>
        <dbReference type="ARBA" id="ARBA00023125"/>
    </source>
</evidence>
<feature type="compositionally biased region" description="Polar residues" evidence="7">
    <location>
        <begin position="11"/>
        <end position="23"/>
    </location>
</feature>
<dbReference type="Proteomes" id="UP000002051">
    <property type="component" value="Unassembled WGS sequence"/>
</dbReference>
<evidence type="ECO:0000256" key="2">
    <source>
        <dbReference type="ARBA" id="ARBA00022737"/>
    </source>
</evidence>
<reference evidence="9 12" key="2">
    <citation type="journal article" date="2014" name="BMC Genomics">
        <title>An improved genome release (version Mt4.0) for the model legume Medicago truncatula.</title>
        <authorList>
            <person name="Tang H."/>
            <person name="Krishnakumar V."/>
            <person name="Bidwell S."/>
            <person name="Rosen B."/>
            <person name="Chan A."/>
            <person name="Zhou S."/>
            <person name="Gentzbittel L."/>
            <person name="Childs K.L."/>
            <person name="Yandell M."/>
            <person name="Gundlach H."/>
            <person name="Mayer K.F."/>
            <person name="Schwartz D.C."/>
            <person name="Town C.D."/>
        </authorList>
    </citation>
    <scope>GENOME REANNOTATION</scope>
    <source>
        <strain evidence="11 12">cv. Jemalong A17</strain>
    </source>
</reference>